<evidence type="ECO:0000313" key="1">
    <source>
        <dbReference type="EMBL" id="CAB3773302.1"/>
    </source>
</evidence>
<accession>A0A6J5F6T7</accession>
<reference evidence="1 2" key="1">
    <citation type="submission" date="2020-04" db="EMBL/GenBank/DDBJ databases">
        <authorList>
            <person name="De Canck E."/>
        </authorList>
    </citation>
    <scope>NUCLEOTIDE SEQUENCE [LARGE SCALE GENOMIC DNA]</scope>
    <source>
        <strain evidence="1 2">LMG 29542</strain>
    </source>
</reference>
<name>A0A6J5F6T7_9BURK</name>
<sequence>MANRRFAIGCLGRRGYYQFTLAAIRRGQSGTDRASMWRRLAHAPGLRSGGLCLSRRSRRCPFFRRRYANTRQGAYDHQEHGAVILMSRQRVDSPQVLALHTRCSRACSADALPYKRMTGVGLLAAPALRLDDRALIHRFAPGFRASVDGLFHEILAGASRFDNRIVTGQRRAARVAVSQDCMRYKCKGARSAEHRAQDEATDIGMIRYKSFFLRMRTGSNRIQRCQSFQFTQRAKTGIF</sequence>
<keyword evidence="2" id="KW-1185">Reference proteome</keyword>
<organism evidence="1 2">
    <name type="scientific">Paraburkholderia humisilvae</name>
    <dbReference type="NCBI Taxonomy" id="627669"/>
    <lineage>
        <taxon>Bacteria</taxon>
        <taxon>Pseudomonadati</taxon>
        <taxon>Pseudomonadota</taxon>
        <taxon>Betaproteobacteria</taxon>
        <taxon>Burkholderiales</taxon>
        <taxon>Burkholderiaceae</taxon>
        <taxon>Paraburkholderia</taxon>
    </lineage>
</organism>
<dbReference type="EMBL" id="CADIKH010000072">
    <property type="protein sequence ID" value="CAB3773302.1"/>
    <property type="molecule type" value="Genomic_DNA"/>
</dbReference>
<protein>
    <submittedName>
        <fullName evidence="1">Uncharacterized protein</fullName>
    </submittedName>
</protein>
<proteinExistence type="predicted"/>
<gene>
    <name evidence="1" type="ORF">LMG29542_07181</name>
</gene>
<dbReference type="Proteomes" id="UP000494363">
    <property type="component" value="Unassembled WGS sequence"/>
</dbReference>
<evidence type="ECO:0000313" key="2">
    <source>
        <dbReference type="Proteomes" id="UP000494363"/>
    </source>
</evidence>
<dbReference type="AlphaFoldDB" id="A0A6J5F6T7"/>